<accession>A0A0D2LLA2</accession>
<sequence length="348" mass="33230">MKSLASSALLVLLCVGAAAAAPARPVAVGPPGGRRLLGQNTRIALGLLRQHYFANLWLARNGYAAPAAASATATATATANGGIPSVDPTLTRYVGSDASAAARAIAGGMDPDTAAWSLLDSARAGSAASVGDVFALTASQNQGSFANLYARAGAMAMAEGGDLRSGFVSATAAAFAAAQARGGVGQFALGTADALAQARGAWGDRFGSGFADLAIASGNDGAVVEATATVLCRGSGAQAQAWSEAVSKTVAADPATGCLFVQRVVARAQAGFDGRQASAAANAAANAGLGGGGGYYGPSSNARATASAQAGAAGAGVGGRPGLLGGVLGGVGGVLGGVGGVLDGVLGH</sequence>
<dbReference type="GeneID" id="25726936"/>
<dbReference type="AlphaFoldDB" id="A0A0D2LLA2"/>
<gene>
    <name evidence="2" type="ORF">MNEG_0818</name>
</gene>
<dbReference type="RefSeq" id="XP_013906153.1">
    <property type="nucleotide sequence ID" value="XM_014050699.1"/>
</dbReference>
<dbReference type="STRING" id="145388.A0A0D2LLA2"/>
<reference evidence="2 3" key="1">
    <citation type="journal article" date="2013" name="BMC Genomics">
        <title>Reconstruction of the lipid metabolism for the microalga Monoraphidium neglectum from its genome sequence reveals characteristics suitable for biofuel production.</title>
        <authorList>
            <person name="Bogen C."/>
            <person name="Al-Dilaimi A."/>
            <person name="Albersmeier A."/>
            <person name="Wichmann J."/>
            <person name="Grundmann M."/>
            <person name="Rupp O."/>
            <person name="Lauersen K.J."/>
            <person name="Blifernez-Klassen O."/>
            <person name="Kalinowski J."/>
            <person name="Goesmann A."/>
            <person name="Mussgnug J.H."/>
            <person name="Kruse O."/>
        </authorList>
    </citation>
    <scope>NUCLEOTIDE SEQUENCE [LARGE SCALE GENOMIC DNA]</scope>
    <source>
        <strain evidence="2 3">SAG 48.87</strain>
    </source>
</reference>
<feature type="signal peptide" evidence="1">
    <location>
        <begin position="1"/>
        <end position="20"/>
    </location>
</feature>
<dbReference type="EMBL" id="KK100291">
    <property type="protein sequence ID" value="KIZ07134.1"/>
    <property type="molecule type" value="Genomic_DNA"/>
</dbReference>
<evidence type="ECO:0000313" key="2">
    <source>
        <dbReference type="EMBL" id="KIZ07134.1"/>
    </source>
</evidence>
<keyword evidence="1" id="KW-0732">Signal</keyword>
<proteinExistence type="predicted"/>
<feature type="chain" id="PRO_5002263949" evidence="1">
    <location>
        <begin position="21"/>
        <end position="348"/>
    </location>
</feature>
<organism evidence="2 3">
    <name type="scientific">Monoraphidium neglectum</name>
    <dbReference type="NCBI Taxonomy" id="145388"/>
    <lineage>
        <taxon>Eukaryota</taxon>
        <taxon>Viridiplantae</taxon>
        <taxon>Chlorophyta</taxon>
        <taxon>core chlorophytes</taxon>
        <taxon>Chlorophyceae</taxon>
        <taxon>CS clade</taxon>
        <taxon>Sphaeropleales</taxon>
        <taxon>Selenastraceae</taxon>
        <taxon>Monoraphidium</taxon>
    </lineage>
</organism>
<dbReference type="Proteomes" id="UP000054498">
    <property type="component" value="Unassembled WGS sequence"/>
</dbReference>
<evidence type="ECO:0000256" key="1">
    <source>
        <dbReference type="SAM" id="SignalP"/>
    </source>
</evidence>
<dbReference type="KEGG" id="mng:MNEG_0818"/>
<protein>
    <submittedName>
        <fullName evidence="2">Uncharacterized protein</fullName>
    </submittedName>
</protein>
<name>A0A0D2LLA2_9CHLO</name>
<evidence type="ECO:0000313" key="3">
    <source>
        <dbReference type="Proteomes" id="UP000054498"/>
    </source>
</evidence>
<keyword evidence="3" id="KW-1185">Reference proteome</keyword>